<keyword evidence="2" id="KW-1185">Reference proteome</keyword>
<proteinExistence type="predicted"/>
<comment type="caution">
    <text evidence="1">The sequence shown here is derived from an EMBL/GenBank/DDBJ whole genome shotgun (WGS) entry which is preliminary data.</text>
</comment>
<gene>
    <name evidence="1" type="ORF">DDQ50_12630</name>
</gene>
<dbReference type="EMBL" id="QEOP01000002">
    <property type="protein sequence ID" value="PVZ94539.1"/>
    <property type="molecule type" value="Genomic_DNA"/>
</dbReference>
<evidence type="ECO:0000313" key="1">
    <source>
        <dbReference type="EMBL" id="PVZ94539.1"/>
    </source>
</evidence>
<sequence>MIPLSDLDQALPRGFSLAFVEALYGLQAEGLLGRNLSHGDAEHLKDGYLRGKDRSALQSGIVLAQATPRGIWLFLRAHGYSGTWITTIADPSVRLAMTSDEPIFTVEPWASFVKDLPPEATTAA</sequence>
<accession>A0A2V1HU20</accession>
<evidence type="ECO:0000313" key="2">
    <source>
        <dbReference type="Proteomes" id="UP000244893"/>
    </source>
</evidence>
<protein>
    <submittedName>
        <fullName evidence="1">Uncharacterized protein</fullName>
    </submittedName>
</protein>
<reference evidence="1 2" key="1">
    <citation type="submission" date="2018-05" db="EMBL/GenBank/DDBJ databases">
        <title>Amnibacterium sp. M8JJ-5, whole genome shotgun sequence.</title>
        <authorList>
            <person name="Tuo L."/>
        </authorList>
    </citation>
    <scope>NUCLEOTIDE SEQUENCE [LARGE SCALE GENOMIC DNA]</scope>
    <source>
        <strain evidence="1 2">M8JJ-5</strain>
    </source>
</reference>
<dbReference type="Proteomes" id="UP000244893">
    <property type="component" value="Unassembled WGS sequence"/>
</dbReference>
<name>A0A2V1HU20_9MICO</name>
<organism evidence="1 2">
    <name type="scientific">Amnibacterium flavum</name>
    <dbReference type="NCBI Taxonomy" id="2173173"/>
    <lineage>
        <taxon>Bacteria</taxon>
        <taxon>Bacillati</taxon>
        <taxon>Actinomycetota</taxon>
        <taxon>Actinomycetes</taxon>
        <taxon>Micrococcales</taxon>
        <taxon>Microbacteriaceae</taxon>
        <taxon>Amnibacterium</taxon>
    </lineage>
</organism>
<dbReference type="AlphaFoldDB" id="A0A2V1HU20"/>